<dbReference type="Proteomes" id="UP001358417">
    <property type="component" value="Unassembled WGS sequence"/>
</dbReference>
<dbReference type="Gene3D" id="3.40.50.300">
    <property type="entry name" value="P-loop containing nucleotide triphosphate hydrolases"/>
    <property type="match status" value="1"/>
</dbReference>
<dbReference type="Pfam" id="PF00023">
    <property type="entry name" value="Ank"/>
    <property type="match status" value="1"/>
</dbReference>
<gene>
    <name evidence="6" type="ORF">LTR84_001740</name>
</gene>
<dbReference type="InterPro" id="IPR007111">
    <property type="entry name" value="NACHT_NTPase"/>
</dbReference>
<dbReference type="PANTHER" id="PTHR10039:SF16">
    <property type="entry name" value="GPI INOSITOL-DEACYLASE"/>
    <property type="match status" value="1"/>
</dbReference>
<dbReference type="InterPro" id="IPR031348">
    <property type="entry name" value="PigL_N"/>
</dbReference>
<protein>
    <recommendedName>
        <fullName evidence="5">NACHT domain-containing protein</fullName>
    </recommendedName>
</protein>
<dbReference type="SUPFAM" id="SSF52540">
    <property type="entry name" value="P-loop containing nucleoside triphosphate hydrolases"/>
    <property type="match status" value="1"/>
</dbReference>
<proteinExistence type="predicted"/>
<feature type="compositionally biased region" description="Acidic residues" evidence="4">
    <location>
        <begin position="966"/>
        <end position="982"/>
    </location>
</feature>
<evidence type="ECO:0000256" key="3">
    <source>
        <dbReference type="SAM" id="Coils"/>
    </source>
</evidence>
<dbReference type="InterPro" id="IPR002110">
    <property type="entry name" value="Ankyrin_rpt"/>
</dbReference>
<keyword evidence="2" id="KW-0040">ANK repeat</keyword>
<evidence type="ECO:0000259" key="5">
    <source>
        <dbReference type="PROSITE" id="PS50837"/>
    </source>
</evidence>
<dbReference type="SUPFAM" id="SSF48403">
    <property type="entry name" value="Ankyrin repeat"/>
    <property type="match status" value="2"/>
</dbReference>
<feature type="compositionally biased region" description="Basic and acidic residues" evidence="4">
    <location>
        <begin position="935"/>
        <end position="946"/>
    </location>
</feature>
<dbReference type="PROSITE" id="PS50088">
    <property type="entry name" value="ANK_REPEAT"/>
    <property type="match status" value="3"/>
</dbReference>
<dbReference type="PROSITE" id="PS50837">
    <property type="entry name" value="NACHT"/>
    <property type="match status" value="1"/>
</dbReference>
<dbReference type="InterPro" id="IPR056884">
    <property type="entry name" value="NPHP3-like_N"/>
</dbReference>
<name>A0AAV9NF63_9EURO</name>
<feature type="domain" description="NACHT" evidence="5">
    <location>
        <begin position="220"/>
        <end position="363"/>
    </location>
</feature>
<reference evidence="6 7" key="1">
    <citation type="submission" date="2023-08" db="EMBL/GenBank/DDBJ databases">
        <title>Black Yeasts Isolated from many extreme environments.</title>
        <authorList>
            <person name="Coleine C."/>
            <person name="Stajich J.E."/>
            <person name="Selbmann L."/>
        </authorList>
    </citation>
    <scope>NUCLEOTIDE SEQUENCE [LARGE SCALE GENOMIC DNA]</scope>
    <source>
        <strain evidence="6 7">CCFEE 5792</strain>
    </source>
</reference>
<evidence type="ECO:0000313" key="6">
    <source>
        <dbReference type="EMBL" id="KAK5053779.1"/>
    </source>
</evidence>
<evidence type="ECO:0000313" key="7">
    <source>
        <dbReference type="Proteomes" id="UP001358417"/>
    </source>
</evidence>
<dbReference type="Pfam" id="PF24883">
    <property type="entry name" value="NPHP3_N"/>
    <property type="match status" value="1"/>
</dbReference>
<dbReference type="Pfam" id="PF17111">
    <property type="entry name" value="PigL_N"/>
    <property type="match status" value="1"/>
</dbReference>
<dbReference type="GeneID" id="89969956"/>
<comment type="caution">
    <text evidence="6">The sequence shown here is derived from an EMBL/GenBank/DDBJ whole genome shotgun (WGS) entry which is preliminary data.</text>
</comment>
<dbReference type="SMART" id="SM00248">
    <property type="entry name" value="ANK"/>
    <property type="match status" value="11"/>
</dbReference>
<dbReference type="InterPro" id="IPR036770">
    <property type="entry name" value="Ankyrin_rpt-contain_sf"/>
</dbReference>
<evidence type="ECO:0000256" key="4">
    <source>
        <dbReference type="SAM" id="MobiDB-lite"/>
    </source>
</evidence>
<feature type="region of interest" description="Disordered" evidence="4">
    <location>
        <begin position="963"/>
        <end position="982"/>
    </location>
</feature>
<keyword evidence="7" id="KW-1185">Reference proteome</keyword>
<sequence>MADPLSITASVAGLISLALQVTGSLYKYYGEFKHRHDELKRTAEKLQALLENLELLNQEIERRKWEADDKQIIDQIESSISRSADIVQELQDQVHKYEKDHSARLVQSVRVAGRNAAYPFRKSTLVKLAEDVDDFQHNLSLALQVLQLKDSSAIGNDLEEIKSLLKIARAQNVAYELRTWLNAPDVSVDYNKANEKRHPQTGQWLIKSARYSTWLRQDNSFLWLYGPAGCGKSVLFSTAIQHTLRYVQSQPKCAIAYFFFDFRDESKQDAFGFVCAVLLQLCNQVAGVEEQLTQLMNLRRGKASKEDLFEYLRSAVRRAQHVYLLLDGLDEIPSGDKREAVLSDIQKMRSWDLAGLHLLVTSRGLVRIRQSLGAHEDEAVELRNDVINEDISRYISYKLEYDSGLSHLSSNHETIEKYLSQKAGGVFRWVASQLESLKDAPGGSLDIINGYLRELPDTLHETYERVLCSLRGPVKDMVRRMLMFLCFSTRPMTALELIDAISIDVKTESFDSGRRVAGADDLLRMCPSLIEKYSGDAPHNEYFFDIHDLHEHTRVEFVRIVHFSVQEFLLHNHTSWPLAANYKLSSALGHQHISTACLIYLCDDRFLEPKVGRQARAAFPFASYALENWHVHMKSGDRETTDIEKKWSWKLFSEEKVFYRWLSICHHGAVVPRPAQATVEKWITTVSLYYAAYLGVYDLLCRILERDPDLTMNAGFFGTALQAASHRGCEPAVRRLIDAGADVNSGHGARGPALICASKEGHEKIVRILLAKEANVNGGGTKWPKALHGAAGSGHESIVRILLEAGADPNSDFQRLSVILLTRTPLGAASFAGHARVVEMLLSAGAEVNEGIRNYSLALVHASVNAHHDVVRILLAAGAKLNGGGGKDSNALKGASRRGCVKVIPLLIEAESNMQDAICDAGRDGEERDGEQDTGVDRKQEGHEGYEGDEGDIGTDKVDEEKLGIDQDDNEYEAQEEDAGVDEEYEEWVATLSSDGSEDDPFEKDLYCCKDYSALTAASRCGRLEAVQLLLRERMDLIASDSEGFRKALCVASRRGYRAIVEALLKAREDVDALRDMPVLDPALQSACKGSRCDAEVVRLLLAAGANVNNPEAWEYALAGRNIETLKVFLDARPDLYILFPSLVALTGRFPNLNDQENQVLSLLFVARVRYYADAQGLHMTGTQLGHALSSVPFAAVRVEAYIIVFNADANTEQTVDDRHPDYGQSQYSTTPLMMACTTVPKDHAERIVQLLLDAGANPNARCDYGLPGEMKSGTPLAAVLREGRDWLTKTLLDAGADESAVPEDLMLNFKQGQIGEGVAALDLQSNS</sequence>
<dbReference type="InterPro" id="IPR027417">
    <property type="entry name" value="P-loop_NTPase"/>
</dbReference>
<dbReference type="Pfam" id="PF12796">
    <property type="entry name" value="Ank_2"/>
    <property type="match status" value="2"/>
</dbReference>
<organism evidence="6 7">
    <name type="scientific">Exophiala bonariae</name>
    <dbReference type="NCBI Taxonomy" id="1690606"/>
    <lineage>
        <taxon>Eukaryota</taxon>
        <taxon>Fungi</taxon>
        <taxon>Dikarya</taxon>
        <taxon>Ascomycota</taxon>
        <taxon>Pezizomycotina</taxon>
        <taxon>Eurotiomycetes</taxon>
        <taxon>Chaetothyriomycetidae</taxon>
        <taxon>Chaetothyriales</taxon>
        <taxon>Herpotrichiellaceae</taxon>
        <taxon>Exophiala</taxon>
    </lineage>
</organism>
<feature type="region of interest" description="Disordered" evidence="4">
    <location>
        <begin position="921"/>
        <end position="958"/>
    </location>
</feature>
<feature type="coiled-coil region" evidence="3">
    <location>
        <begin position="29"/>
        <end position="100"/>
    </location>
</feature>
<dbReference type="RefSeq" id="XP_064706904.1">
    <property type="nucleotide sequence ID" value="XM_064845359.1"/>
</dbReference>
<accession>A0AAV9NF63</accession>
<evidence type="ECO:0000256" key="2">
    <source>
        <dbReference type="PROSITE-ProRule" id="PRU00023"/>
    </source>
</evidence>
<dbReference type="EMBL" id="JAVRRD010000011">
    <property type="protein sequence ID" value="KAK5053779.1"/>
    <property type="molecule type" value="Genomic_DNA"/>
</dbReference>
<evidence type="ECO:0000256" key="1">
    <source>
        <dbReference type="ARBA" id="ARBA00022737"/>
    </source>
</evidence>
<feature type="repeat" description="ANK" evidence="2">
    <location>
        <begin position="821"/>
        <end position="849"/>
    </location>
</feature>
<dbReference type="PROSITE" id="PS50297">
    <property type="entry name" value="ANK_REP_REGION"/>
    <property type="match status" value="2"/>
</dbReference>
<dbReference type="Gene3D" id="1.25.40.20">
    <property type="entry name" value="Ankyrin repeat-containing domain"/>
    <property type="match status" value="4"/>
</dbReference>
<keyword evidence="1" id="KW-0677">Repeat</keyword>
<feature type="repeat" description="ANK" evidence="2">
    <location>
        <begin position="1228"/>
        <end position="1264"/>
    </location>
</feature>
<dbReference type="PANTHER" id="PTHR10039">
    <property type="entry name" value="AMELOGENIN"/>
    <property type="match status" value="1"/>
</dbReference>
<feature type="repeat" description="ANK" evidence="2">
    <location>
        <begin position="786"/>
        <end position="814"/>
    </location>
</feature>
<keyword evidence="3" id="KW-0175">Coiled coil</keyword>